<name>A0A2U3R318_ORITS</name>
<dbReference type="EMBL" id="LS398552">
    <property type="protein sequence ID" value="SPR07624.1"/>
    <property type="molecule type" value="Genomic_DNA"/>
</dbReference>
<dbReference type="AlphaFoldDB" id="A0A2U3R318"/>
<dbReference type="Proteomes" id="UP000244943">
    <property type="component" value="Chromosome I"/>
</dbReference>
<evidence type="ECO:0000313" key="3">
    <source>
        <dbReference type="Proteomes" id="UP000244943"/>
    </source>
</evidence>
<accession>A0A2U3R318</accession>
<gene>
    <name evidence="2" type="ORF">UT76HP_01167</name>
</gene>
<evidence type="ECO:0000256" key="1">
    <source>
        <dbReference type="SAM" id="Phobius"/>
    </source>
</evidence>
<keyword evidence="1" id="KW-0812">Transmembrane</keyword>
<protein>
    <submittedName>
        <fullName evidence="2">Uncharacterized protein</fullName>
    </submittedName>
</protein>
<sequence length="119" mass="14082">MLYFLFKSYLFHISFLRLLLQAAVNKLINEKIFPACSARFCDSVIELNFIRISFAVTECFLAVFSSKKKLLNIFYGNLRYLCMVERCCITLYHYIGFLPTFFMINTTIFSIFFMHLSEC</sequence>
<evidence type="ECO:0000313" key="2">
    <source>
        <dbReference type="EMBL" id="SPR07624.1"/>
    </source>
</evidence>
<keyword evidence="1" id="KW-1133">Transmembrane helix</keyword>
<keyword evidence="1" id="KW-0472">Membrane</keyword>
<proteinExistence type="predicted"/>
<feature type="transmembrane region" description="Helical" evidence="1">
    <location>
        <begin position="91"/>
        <end position="114"/>
    </location>
</feature>
<reference evidence="3" key="1">
    <citation type="submission" date="2018-03" db="EMBL/GenBank/DDBJ databases">
        <authorList>
            <person name="Batty M. E."/>
            <person name="Batty M E."/>
        </authorList>
    </citation>
    <scope>NUCLEOTIDE SEQUENCE [LARGE SCALE GENOMIC DNA]</scope>
</reference>
<organism evidence="2 3">
    <name type="scientific">Orientia tsutsugamushi</name>
    <name type="common">Rickettsia tsutsugamushi</name>
    <dbReference type="NCBI Taxonomy" id="784"/>
    <lineage>
        <taxon>Bacteria</taxon>
        <taxon>Pseudomonadati</taxon>
        <taxon>Pseudomonadota</taxon>
        <taxon>Alphaproteobacteria</taxon>
        <taxon>Rickettsiales</taxon>
        <taxon>Rickettsiaceae</taxon>
        <taxon>Rickettsieae</taxon>
        <taxon>Orientia</taxon>
    </lineage>
</organism>